<gene>
    <name evidence="1" type="ORF">CLUP02_17721</name>
</gene>
<dbReference type="RefSeq" id="XP_049137851.1">
    <property type="nucleotide sequence ID" value="XM_049296627.1"/>
</dbReference>
<evidence type="ECO:0000313" key="2">
    <source>
        <dbReference type="Proteomes" id="UP000830671"/>
    </source>
</evidence>
<dbReference type="EMBL" id="CP019472">
    <property type="protein sequence ID" value="UQC76208.1"/>
    <property type="molecule type" value="Genomic_DNA"/>
</dbReference>
<dbReference type="Proteomes" id="UP000830671">
    <property type="component" value="Chromosome 10"/>
</dbReference>
<evidence type="ECO:0000313" key="1">
    <source>
        <dbReference type="EMBL" id="UQC76208.1"/>
    </source>
</evidence>
<accession>A0A9Q8WA21</accession>
<proteinExistence type="predicted"/>
<dbReference type="GeneID" id="73351637"/>
<name>A0A9Q8WA21_9PEZI</name>
<dbReference type="KEGG" id="clup:CLUP02_17721"/>
<organism evidence="1 2">
    <name type="scientific">Colletotrichum lupini</name>
    <dbReference type="NCBI Taxonomy" id="145971"/>
    <lineage>
        <taxon>Eukaryota</taxon>
        <taxon>Fungi</taxon>
        <taxon>Dikarya</taxon>
        <taxon>Ascomycota</taxon>
        <taxon>Pezizomycotina</taxon>
        <taxon>Sordariomycetes</taxon>
        <taxon>Hypocreomycetidae</taxon>
        <taxon>Glomerellales</taxon>
        <taxon>Glomerellaceae</taxon>
        <taxon>Colletotrichum</taxon>
        <taxon>Colletotrichum acutatum species complex</taxon>
    </lineage>
</organism>
<keyword evidence="2" id="KW-1185">Reference proteome</keyword>
<dbReference type="AlphaFoldDB" id="A0A9Q8WA21"/>
<sequence>MEGEKNEGGAERSWRTCLEMQSIGTESRQTGQAWGGTRKRHISETHTLANTDHRGQPTGYTRIVKGQTMVLYTVYLRPPTRYLRGTAADLSISETNQRRDRVLHVCYARRVSRCYLSLGSLYSSGGVAAMDDGAEIFRRAEDEEDFLPCWQYPKMLVPPDAFVWPIGAFFVFDAFFVLDHEYPGPYANSIAAVHLTDQLSLASCQLLPATSPKHERHRGTAAETHHLGHESSEAIQVPPAARSNAPSRSDLLHISISWIINGSFHLDPLSGETPPAISGVGHRFVLWFDKWPVQGGRQNISQLPKLPNRVTLQNVAGQVTQIYKSSFWFSKQVKMSPSADNLKSQYRIGGCGFQIKRTLLHHLHLIPTYHQSVGTQQLALESIVTT</sequence>
<protein>
    <submittedName>
        <fullName evidence="1">Uncharacterized protein</fullName>
    </submittedName>
</protein>
<reference evidence="1" key="1">
    <citation type="journal article" date="2021" name="Mol. Plant Microbe Interact.">
        <title>Complete Genome Sequence of the Plant-Pathogenic Fungus Colletotrichum lupini.</title>
        <authorList>
            <person name="Baroncelli R."/>
            <person name="Pensec F."/>
            <person name="Da Lio D."/>
            <person name="Boufleur T."/>
            <person name="Vicente I."/>
            <person name="Sarrocco S."/>
            <person name="Picot A."/>
            <person name="Baraldi E."/>
            <person name="Sukno S."/>
            <person name="Thon M."/>
            <person name="Le Floch G."/>
        </authorList>
    </citation>
    <scope>NUCLEOTIDE SEQUENCE</scope>
    <source>
        <strain evidence="1">IMI 504893</strain>
    </source>
</reference>